<reference evidence="1 2" key="2">
    <citation type="submission" date="2017-02" db="EMBL/GenBank/DDBJ databases">
        <title>A genome survey and senescence transcriptome analysis in Lentinula edodes.</title>
        <authorList>
            <person name="Sakamoto Y."/>
            <person name="Nakade K."/>
            <person name="Sato S."/>
            <person name="Yoshida Y."/>
            <person name="Miyazaki K."/>
            <person name="Natsume S."/>
            <person name="Konno N."/>
        </authorList>
    </citation>
    <scope>NUCLEOTIDE SEQUENCE [LARGE SCALE GENOMIC DNA]</scope>
    <source>
        <strain evidence="1 2">NBRC 111202</strain>
    </source>
</reference>
<keyword evidence="2" id="KW-1185">Reference proteome</keyword>
<dbReference type="EMBL" id="BDGU01001454">
    <property type="protein sequence ID" value="GAW09942.1"/>
    <property type="molecule type" value="Genomic_DNA"/>
</dbReference>
<dbReference type="Proteomes" id="UP000188533">
    <property type="component" value="Unassembled WGS sequence"/>
</dbReference>
<name>A0A1Q3ERZ4_LENED</name>
<comment type="caution">
    <text evidence="1">The sequence shown here is derived from an EMBL/GenBank/DDBJ whole genome shotgun (WGS) entry which is preliminary data.</text>
</comment>
<dbReference type="AlphaFoldDB" id="A0A1Q3ERZ4"/>
<gene>
    <name evidence="1" type="ORF">LENED_012160</name>
</gene>
<sequence length="84" mass="9195">MLMESLSPSYPSFPFPSQNCIQKALRNNLENTAARVVENPPPNRTVSAGGTYCNEFGLKVWCMQLGCMGHTPVAKCQNGGYLKV</sequence>
<reference evidence="1 2" key="1">
    <citation type="submission" date="2016-08" db="EMBL/GenBank/DDBJ databases">
        <authorList>
            <consortium name="Lentinula edodes genome sequencing consortium"/>
            <person name="Sakamoto Y."/>
            <person name="Nakade K."/>
            <person name="Sato S."/>
            <person name="Yoshida Y."/>
            <person name="Miyazaki K."/>
            <person name="Natsume S."/>
            <person name="Konno N."/>
        </authorList>
    </citation>
    <scope>NUCLEOTIDE SEQUENCE [LARGE SCALE GENOMIC DNA]</scope>
    <source>
        <strain evidence="1 2">NBRC 111202</strain>
    </source>
</reference>
<accession>A0A1Q3ERZ4</accession>
<evidence type="ECO:0000313" key="2">
    <source>
        <dbReference type="Proteomes" id="UP000188533"/>
    </source>
</evidence>
<protein>
    <submittedName>
        <fullName evidence="1">Uncharacterized protein</fullName>
    </submittedName>
</protein>
<organism evidence="1 2">
    <name type="scientific">Lentinula edodes</name>
    <name type="common">Shiitake mushroom</name>
    <name type="synonym">Lentinus edodes</name>
    <dbReference type="NCBI Taxonomy" id="5353"/>
    <lineage>
        <taxon>Eukaryota</taxon>
        <taxon>Fungi</taxon>
        <taxon>Dikarya</taxon>
        <taxon>Basidiomycota</taxon>
        <taxon>Agaricomycotina</taxon>
        <taxon>Agaricomycetes</taxon>
        <taxon>Agaricomycetidae</taxon>
        <taxon>Agaricales</taxon>
        <taxon>Marasmiineae</taxon>
        <taxon>Omphalotaceae</taxon>
        <taxon>Lentinula</taxon>
    </lineage>
</organism>
<evidence type="ECO:0000313" key="1">
    <source>
        <dbReference type="EMBL" id="GAW09942.1"/>
    </source>
</evidence>
<proteinExistence type="predicted"/>